<accession>A0A8K0J1I1</accession>
<comment type="subcellular location">
    <subcellularLocation>
        <location evidence="1">Membrane</location>
    </subcellularLocation>
</comment>
<dbReference type="OrthoDB" id="786902at2759"/>
<comment type="similarity">
    <text evidence="2">Belongs to the GPAT/DAPAT family.</text>
</comment>
<dbReference type="AlphaFoldDB" id="A0A8K0J1I1"/>
<proteinExistence type="inferred from homology"/>
<sequence>MASKAFSKSLLSFHRFLRRRLYNPLFLHRRNTPHGSHPKLQKSLPVEQLSDRTLVFDVEGGLLRSSSTFPYFMLVALEAGGFLRGLLLLLLYPLLCCFGHEVGLGVMATVCFFGIRKEGLRVGRAVLPKFFLEDLGLEGFEVLRRARRRVCYTRMPRVMVEGFLKEYPAPPASHVVDHLKVSDMTFVYMRNTIGIRTIH</sequence>
<dbReference type="PANTHER" id="PTHR15486">
    <property type="entry name" value="ANCIENT UBIQUITOUS PROTEIN"/>
    <property type="match status" value="1"/>
</dbReference>
<dbReference type="GO" id="GO:0016791">
    <property type="term" value="F:phosphatase activity"/>
    <property type="evidence" value="ECO:0007669"/>
    <property type="project" value="TreeGrafter"/>
</dbReference>
<dbReference type="GO" id="GO:0016020">
    <property type="term" value="C:membrane"/>
    <property type="evidence" value="ECO:0007669"/>
    <property type="project" value="UniProtKB-SubCell"/>
</dbReference>
<reference evidence="8" key="1">
    <citation type="journal article" date="2017" name="Gigascience">
        <title>The genome draft of coconut (Cocos nucifera).</title>
        <authorList>
            <person name="Xiao Y."/>
            <person name="Xu P."/>
            <person name="Fan H."/>
            <person name="Baudouin L."/>
            <person name="Xia W."/>
            <person name="Bocs S."/>
            <person name="Xu J."/>
            <person name="Li Q."/>
            <person name="Guo A."/>
            <person name="Zhou L."/>
            <person name="Li J."/>
            <person name="Wu Y."/>
            <person name="Ma Z."/>
            <person name="Armero A."/>
            <person name="Issali A.E."/>
            <person name="Liu N."/>
            <person name="Peng M."/>
            <person name="Yang Y."/>
        </authorList>
    </citation>
    <scope>NUCLEOTIDE SEQUENCE</scope>
    <source>
        <tissue evidence="8">Spear leaf of Hainan Tall coconut</tissue>
    </source>
</reference>
<evidence type="ECO:0000256" key="4">
    <source>
        <dbReference type="ARBA" id="ARBA00022692"/>
    </source>
</evidence>
<organism evidence="8 9">
    <name type="scientific">Cocos nucifera</name>
    <name type="common">Coconut palm</name>
    <dbReference type="NCBI Taxonomy" id="13894"/>
    <lineage>
        <taxon>Eukaryota</taxon>
        <taxon>Viridiplantae</taxon>
        <taxon>Streptophyta</taxon>
        <taxon>Embryophyta</taxon>
        <taxon>Tracheophyta</taxon>
        <taxon>Spermatophyta</taxon>
        <taxon>Magnoliopsida</taxon>
        <taxon>Liliopsida</taxon>
        <taxon>Arecaceae</taxon>
        <taxon>Arecoideae</taxon>
        <taxon>Cocoseae</taxon>
        <taxon>Attaleinae</taxon>
        <taxon>Cocos</taxon>
    </lineage>
</organism>
<dbReference type="PANTHER" id="PTHR15486:SF62">
    <property type="entry name" value="GLYCEROL-3-PHOSPHATE ACYLTRANSFERASE 2-RELATED"/>
    <property type="match status" value="1"/>
</dbReference>
<evidence type="ECO:0000256" key="1">
    <source>
        <dbReference type="ARBA" id="ARBA00004370"/>
    </source>
</evidence>
<reference evidence="8" key="2">
    <citation type="submission" date="2019-07" db="EMBL/GenBank/DDBJ databases">
        <authorList>
            <person name="Yang Y."/>
            <person name="Bocs S."/>
            <person name="Baudouin L."/>
        </authorList>
    </citation>
    <scope>NUCLEOTIDE SEQUENCE</scope>
    <source>
        <tissue evidence="8">Spear leaf of Hainan Tall coconut</tissue>
    </source>
</reference>
<keyword evidence="9" id="KW-1185">Reference proteome</keyword>
<gene>
    <name evidence="8" type="ORF">COCNU_16G004770</name>
</gene>
<dbReference type="EMBL" id="CM017887">
    <property type="protein sequence ID" value="KAG1371383.1"/>
    <property type="molecule type" value="Genomic_DNA"/>
</dbReference>
<keyword evidence="3" id="KW-0808">Transferase</keyword>
<evidence type="ECO:0000259" key="7">
    <source>
        <dbReference type="Pfam" id="PF23270"/>
    </source>
</evidence>
<evidence type="ECO:0000256" key="3">
    <source>
        <dbReference type="ARBA" id="ARBA00022679"/>
    </source>
</evidence>
<evidence type="ECO:0000256" key="6">
    <source>
        <dbReference type="ARBA" id="ARBA00023136"/>
    </source>
</evidence>
<comment type="caution">
    <text evidence="8">The sequence shown here is derived from an EMBL/GenBank/DDBJ whole genome shotgun (WGS) entry which is preliminary data.</text>
</comment>
<keyword evidence="8" id="KW-0012">Acyltransferase</keyword>
<name>A0A8K0J1I1_COCNU</name>
<dbReference type="GO" id="GO:0090447">
    <property type="term" value="F:glycerol-3-phosphate 2-O-acyltransferase activity"/>
    <property type="evidence" value="ECO:0007669"/>
    <property type="project" value="TreeGrafter"/>
</dbReference>
<feature type="domain" description="Glycerol-3-phosphate acyltransferase RAM2/GPAT1-8 HAD-like" evidence="7">
    <location>
        <begin position="53"/>
        <end position="167"/>
    </location>
</feature>
<protein>
    <submittedName>
        <fullName evidence="8">Putative glycerol-3-phosphate acyltransferase 3</fullName>
    </submittedName>
</protein>
<evidence type="ECO:0000256" key="5">
    <source>
        <dbReference type="ARBA" id="ARBA00022989"/>
    </source>
</evidence>
<dbReference type="InterPro" id="IPR056462">
    <property type="entry name" value="HAD_RAM2/GPAT1-8"/>
</dbReference>
<dbReference type="Proteomes" id="UP000797356">
    <property type="component" value="Chromosome 16"/>
</dbReference>
<dbReference type="GO" id="GO:0010143">
    <property type="term" value="P:cutin biosynthetic process"/>
    <property type="evidence" value="ECO:0007669"/>
    <property type="project" value="TreeGrafter"/>
</dbReference>
<evidence type="ECO:0000256" key="2">
    <source>
        <dbReference type="ARBA" id="ARBA00007937"/>
    </source>
</evidence>
<keyword evidence="5" id="KW-1133">Transmembrane helix</keyword>
<dbReference type="Pfam" id="PF23270">
    <property type="entry name" value="HAD_RAM2_N"/>
    <property type="match status" value="1"/>
</dbReference>
<keyword evidence="4" id="KW-0812">Transmembrane</keyword>
<keyword evidence="6" id="KW-0472">Membrane</keyword>
<evidence type="ECO:0000313" key="9">
    <source>
        <dbReference type="Proteomes" id="UP000797356"/>
    </source>
</evidence>
<evidence type="ECO:0000313" key="8">
    <source>
        <dbReference type="EMBL" id="KAG1371383.1"/>
    </source>
</evidence>